<evidence type="ECO:0000313" key="2">
    <source>
        <dbReference type="Proteomes" id="UP000198953"/>
    </source>
</evidence>
<dbReference type="OrthoDB" id="151193at2"/>
<dbReference type="InterPro" id="IPR017853">
    <property type="entry name" value="GH"/>
</dbReference>
<reference evidence="1 2" key="1">
    <citation type="submission" date="2016-10" db="EMBL/GenBank/DDBJ databases">
        <authorList>
            <person name="de Groot N.N."/>
        </authorList>
    </citation>
    <scope>NUCLEOTIDE SEQUENCE [LARGE SCALE GENOMIC DNA]</scope>
    <source>
        <strain evidence="1 2">DSM 43357</strain>
    </source>
</reference>
<gene>
    <name evidence="1" type="ORF">SAMN05660976_00767</name>
</gene>
<dbReference type="EMBL" id="FOBF01000002">
    <property type="protein sequence ID" value="SEK60443.1"/>
    <property type="molecule type" value="Genomic_DNA"/>
</dbReference>
<accession>A0A1H7ID01</accession>
<dbReference type="Gene3D" id="3.20.20.80">
    <property type="entry name" value="Glycosidases"/>
    <property type="match status" value="1"/>
</dbReference>
<evidence type="ECO:0008006" key="3">
    <source>
        <dbReference type="Google" id="ProtNLM"/>
    </source>
</evidence>
<dbReference type="AlphaFoldDB" id="A0A1H7ID01"/>
<protein>
    <recommendedName>
        <fullName evidence="3">Abortive infection protein</fullName>
    </recommendedName>
</protein>
<dbReference type="SUPFAM" id="SSF51445">
    <property type="entry name" value="(Trans)glycosidases"/>
    <property type="match status" value="1"/>
</dbReference>
<name>A0A1H7ID01_9ACTN</name>
<proteinExistence type="predicted"/>
<dbReference type="RefSeq" id="WP_055501643.1">
    <property type="nucleotide sequence ID" value="NZ_BBZG01000001.1"/>
</dbReference>
<sequence length="341" mass="37520">MRGKGVQYDTGTFPNGDSSRSLFDPATVAREMRIIADDLHCNAVRITGGDLDRLTTAAQHAAEAGLQVWFSPFPCELTEQQMLPYFDDCADRAETLRRQGADVVLVTGCELSLFARGYLPGDTFTERMQALRAAPEERAAALAALPRPVNAFLSQVAASVRPRFGGPLSYASIPIERVDWTPFDIIGVDAYRNRHNAATFRQDLREHFTHGKPVAVTEAGCCTFRGAADWGAGGWTVVENGRVKPGTERDEGEQVRYMDDLLTVFDEVGMDTVFWFSFAGFELPHRANPTDDLDIGSYGIVKMLDGAQATTYPGMPWEPKEAFHALARHYASRTTTATTSP</sequence>
<organism evidence="1 2">
    <name type="scientific">Nonomuraea pusilla</name>
    <dbReference type="NCBI Taxonomy" id="46177"/>
    <lineage>
        <taxon>Bacteria</taxon>
        <taxon>Bacillati</taxon>
        <taxon>Actinomycetota</taxon>
        <taxon>Actinomycetes</taxon>
        <taxon>Streptosporangiales</taxon>
        <taxon>Streptosporangiaceae</taxon>
        <taxon>Nonomuraea</taxon>
    </lineage>
</organism>
<dbReference type="Proteomes" id="UP000198953">
    <property type="component" value="Unassembled WGS sequence"/>
</dbReference>
<dbReference type="STRING" id="46177.SAMN05660976_00767"/>
<keyword evidence="2" id="KW-1185">Reference proteome</keyword>
<evidence type="ECO:0000313" key="1">
    <source>
        <dbReference type="EMBL" id="SEK60443.1"/>
    </source>
</evidence>